<dbReference type="GO" id="GO:0012505">
    <property type="term" value="C:endomembrane system"/>
    <property type="evidence" value="ECO:0007669"/>
    <property type="project" value="TreeGrafter"/>
</dbReference>
<dbReference type="OrthoDB" id="6412627at2759"/>
<accession>A0A8J4TEZ7</accession>
<dbReference type="InterPro" id="IPR054518">
    <property type="entry name" value="ABHD16_N"/>
</dbReference>
<dbReference type="Proteomes" id="UP000748531">
    <property type="component" value="Unassembled WGS sequence"/>
</dbReference>
<keyword evidence="4" id="KW-1185">Reference proteome</keyword>
<dbReference type="GO" id="GO:0004620">
    <property type="term" value="F:phospholipase activity"/>
    <property type="evidence" value="ECO:0007669"/>
    <property type="project" value="TreeGrafter"/>
</dbReference>
<dbReference type="Pfam" id="PF00561">
    <property type="entry name" value="Abhydrolase_1"/>
    <property type="match status" value="1"/>
</dbReference>
<gene>
    <name evidence="3" type="ORF">PHET_05387</name>
</gene>
<dbReference type="PANTHER" id="PTHR12277:SF72">
    <property type="entry name" value="BAT5L PROTEIN"/>
    <property type="match status" value="1"/>
</dbReference>
<evidence type="ECO:0000313" key="4">
    <source>
        <dbReference type="Proteomes" id="UP000748531"/>
    </source>
</evidence>
<evidence type="ECO:0000313" key="3">
    <source>
        <dbReference type="EMBL" id="KAF5400962.1"/>
    </source>
</evidence>
<evidence type="ECO:0000259" key="1">
    <source>
        <dbReference type="Pfam" id="PF00561"/>
    </source>
</evidence>
<reference evidence="3" key="1">
    <citation type="submission" date="2019-05" db="EMBL/GenBank/DDBJ databases">
        <title>Annotation for the trematode Paragonimus heterotremus.</title>
        <authorList>
            <person name="Choi Y.-J."/>
        </authorList>
    </citation>
    <scope>NUCLEOTIDE SEQUENCE</scope>
    <source>
        <strain evidence="3">LC</strain>
    </source>
</reference>
<protein>
    <submittedName>
        <fullName evidence="3">Abhydrolase domain-containing protein 16A</fullName>
    </submittedName>
</protein>
<dbReference type="GO" id="GO:0047372">
    <property type="term" value="F:monoacylglycerol lipase activity"/>
    <property type="evidence" value="ECO:0007669"/>
    <property type="project" value="TreeGrafter"/>
</dbReference>
<dbReference type="SUPFAM" id="SSF53474">
    <property type="entry name" value="alpha/beta-Hydrolases"/>
    <property type="match status" value="1"/>
</dbReference>
<feature type="domain" description="AB hydrolase-1" evidence="1">
    <location>
        <begin position="261"/>
        <end position="375"/>
    </location>
</feature>
<dbReference type="EMBL" id="LUCH01002799">
    <property type="protein sequence ID" value="KAF5400962.1"/>
    <property type="molecule type" value="Genomic_DNA"/>
</dbReference>
<comment type="caution">
    <text evidence="3">The sequence shown here is derived from an EMBL/GenBank/DDBJ whole genome shotgun (WGS) entry which is preliminary data.</text>
</comment>
<dbReference type="AlphaFoldDB" id="A0A8J4TEZ7"/>
<dbReference type="GO" id="GO:0006660">
    <property type="term" value="P:phosphatidylserine catabolic process"/>
    <property type="evidence" value="ECO:0007669"/>
    <property type="project" value="TreeGrafter"/>
</dbReference>
<dbReference type="InterPro" id="IPR000073">
    <property type="entry name" value="AB_hydrolase_1"/>
</dbReference>
<dbReference type="GO" id="GO:0052651">
    <property type="term" value="P:monoacylglycerol catabolic process"/>
    <property type="evidence" value="ECO:0007669"/>
    <property type="project" value="TreeGrafter"/>
</dbReference>
<proteinExistence type="predicted"/>
<evidence type="ECO:0000259" key="2">
    <source>
        <dbReference type="Pfam" id="PF22990"/>
    </source>
</evidence>
<feature type="domain" description="Phosphatidylserine Lipase ABHD16 N-terminal" evidence="2">
    <location>
        <begin position="7"/>
        <end position="136"/>
    </location>
</feature>
<dbReference type="InterPro" id="IPR029058">
    <property type="entry name" value="AB_hydrolase_fold"/>
</dbReference>
<dbReference type="Gene3D" id="3.40.50.1820">
    <property type="entry name" value="alpha/beta hydrolase"/>
    <property type="match status" value="1"/>
</dbReference>
<dbReference type="PANTHER" id="PTHR12277">
    <property type="entry name" value="ALPHA/BETA HYDROLASE DOMAIN-CONTAINING PROTEIN"/>
    <property type="match status" value="1"/>
</dbReference>
<organism evidence="3 4">
    <name type="scientific">Paragonimus heterotremus</name>
    <dbReference type="NCBI Taxonomy" id="100268"/>
    <lineage>
        <taxon>Eukaryota</taxon>
        <taxon>Metazoa</taxon>
        <taxon>Spiralia</taxon>
        <taxon>Lophotrochozoa</taxon>
        <taxon>Platyhelminthes</taxon>
        <taxon>Trematoda</taxon>
        <taxon>Digenea</taxon>
        <taxon>Plagiorchiida</taxon>
        <taxon>Troglotremata</taxon>
        <taxon>Troglotrematidae</taxon>
        <taxon>Paragonimus</taxon>
    </lineage>
</organism>
<dbReference type="Pfam" id="PF22990">
    <property type="entry name" value="ABHD16_N"/>
    <property type="match status" value="1"/>
</dbReference>
<name>A0A8J4TEZ7_9TREM</name>
<sequence length="579" mass="64754">MSNAIRSFWFAVKGPTIYRVPVGDATLSESVNYRPNLLEHIPTVIINTTDGIYALLKWTVLLWSPWLLFNAQNRRHLWSCVCLTGYVSAVYGAAFLIRGAGRLLNSNYCHFLNLYRLALHDKANEQALERLILYSFSSPWPAQFDVRQLPEAVCIQKKPTPSRSADLPTIFWPLTWMIAHTVGIRLAYPGCLGIMNSLTLPARLEARDELRRRYSIRRIGLRTRDGEFVEAFYADRRGCTSSSSASSSSAGHGDSKGEVMIICCEGNGGYPEIGTPLVPLDLGYSVLAWNHPGFGSSTALPFPDKVQNSIEAVLLFAVHQLHFPLDQIYLFGWSIGGYTASWAAMNYPEIGGLILDATFDDLDELAKNVVPEVFYPLVLGAMRNHLDLNNLAQVKAYDGPIRFIRRSEDEVISTSVPPSRASNRGNVLFVGLLKHRFPYLMTPENESLLIHYLSLDAEERRNFLNELNCSPERYGPTVSEYLRQEALKKQTLADSVRTPPVTHPTIGLYPSTLGREISDVGVKWSMLLYLVSQYFDESPGAHCAPLQRACFQLPWSLYTESPLRQSVSPQPVTGGLSAE</sequence>